<protein>
    <submittedName>
        <fullName evidence="2">Rhodanese-like domain-containing protein</fullName>
    </submittedName>
</protein>
<dbReference type="Pfam" id="PF00581">
    <property type="entry name" value="Rhodanese"/>
    <property type="match status" value="1"/>
</dbReference>
<feature type="domain" description="Rhodanese" evidence="1">
    <location>
        <begin position="58"/>
        <end position="148"/>
    </location>
</feature>
<evidence type="ECO:0000259" key="1">
    <source>
        <dbReference type="PROSITE" id="PS50206"/>
    </source>
</evidence>
<dbReference type="Gene3D" id="3.40.250.10">
    <property type="entry name" value="Rhodanese-like domain"/>
    <property type="match status" value="1"/>
</dbReference>
<dbReference type="CDD" id="cd00158">
    <property type="entry name" value="RHOD"/>
    <property type="match status" value="1"/>
</dbReference>
<gene>
    <name evidence="2" type="ORF">ACFL27_23495</name>
</gene>
<sequence>MKLSWKHIIGGIALLLALILALVPTREATISLDALAQNIETGRILIEPADLAAWLIEGRNDFVVVDVRAPEEFEKGHISTALNIPSRDIVAQKKIEQLINPDKMILVCGQGEADAAQTVLILKSTGYDAYVIRAGYTGWVSSVLNPKQPEQFKSQEQILQWKKTEVMAAHLRGDKVVEAPAPQVKPLIPTFKAVKKQKSGDQGC</sequence>
<proteinExistence type="predicted"/>
<dbReference type="PANTHER" id="PTHR43031:SF1">
    <property type="entry name" value="PYRIDINE NUCLEOTIDE-DISULPHIDE OXIDOREDUCTASE"/>
    <property type="match status" value="1"/>
</dbReference>
<comment type="caution">
    <text evidence="2">The sequence shown here is derived from an EMBL/GenBank/DDBJ whole genome shotgun (WGS) entry which is preliminary data.</text>
</comment>
<evidence type="ECO:0000313" key="3">
    <source>
        <dbReference type="Proteomes" id="UP001594351"/>
    </source>
</evidence>
<dbReference type="Proteomes" id="UP001594351">
    <property type="component" value="Unassembled WGS sequence"/>
</dbReference>
<dbReference type="SUPFAM" id="SSF52821">
    <property type="entry name" value="Rhodanese/Cell cycle control phosphatase"/>
    <property type="match status" value="1"/>
</dbReference>
<name>A0ABV6Z413_UNCC1</name>
<evidence type="ECO:0000313" key="2">
    <source>
        <dbReference type="EMBL" id="MFC1853173.1"/>
    </source>
</evidence>
<dbReference type="PANTHER" id="PTHR43031">
    <property type="entry name" value="FAD-DEPENDENT OXIDOREDUCTASE"/>
    <property type="match status" value="1"/>
</dbReference>
<dbReference type="PROSITE" id="PS50206">
    <property type="entry name" value="RHODANESE_3"/>
    <property type="match status" value="1"/>
</dbReference>
<dbReference type="EMBL" id="JBHPBY010000437">
    <property type="protein sequence ID" value="MFC1853173.1"/>
    <property type="molecule type" value="Genomic_DNA"/>
</dbReference>
<dbReference type="InterPro" id="IPR050229">
    <property type="entry name" value="GlpE_sulfurtransferase"/>
</dbReference>
<organism evidence="2 3">
    <name type="scientific">candidate division CSSED10-310 bacterium</name>
    <dbReference type="NCBI Taxonomy" id="2855610"/>
    <lineage>
        <taxon>Bacteria</taxon>
        <taxon>Bacteria division CSSED10-310</taxon>
    </lineage>
</organism>
<accession>A0ABV6Z413</accession>
<dbReference type="SMART" id="SM00450">
    <property type="entry name" value="RHOD"/>
    <property type="match status" value="1"/>
</dbReference>
<keyword evidence="3" id="KW-1185">Reference proteome</keyword>
<dbReference type="InterPro" id="IPR036873">
    <property type="entry name" value="Rhodanese-like_dom_sf"/>
</dbReference>
<reference evidence="2 3" key="1">
    <citation type="submission" date="2024-09" db="EMBL/GenBank/DDBJ databases">
        <title>Laminarin stimulates single cell rates of sulfate reduction while oxygen inhibits transcriptomic activity in coastal marine sediment.</title>
        <authorList>
            <person name="Lindsay M."/>
            <person name="Orcutt B."/>
            <person name="Emerson D."/>
            <person name="Stepanauskas R."/>
            <person name="D'Angelo T."/>
        </authorList>
    </citation>
    <scope>NUCLEOTIDE SEQUENCE [LARGE SCALE GENOMIC DNA]</scope>
    <source>
        <strain evidence="2">SAG AM-311-K15</strain>
    </source>
</reference>
<dbReference type="InterPro" id="IPR001763">
    <property type="entry name" value="Rhodanese-like_dom"/>
</dbReference>